<organism evidence="6 7">
    <name type="scientific">Pseudogymnoascus verrucosus</name>
    <dbReference type="NCBI Taxonomy" id="342668"/>
    <lineage>
        <taxon>Eukaryota</taxon>
        <taxon>Fungi</taxon>
        <taxon>Dikarya</taxon>
        <taxon>Ascomycota</taxon>
        <taxon>Pezizomycotina</taxon>
        <taxon>Leotiomycetes</taxon>
        <taxon>Thelebolales</taxon>
        <taxon>Thelebolaceae</taxon>
        <taxon>Pseudogymnoascus</taxon>
    </lineage>
</organism>
<dbReference type="RefSeq" id="XP_018133890.1">
    <property type="nucleotide sequence ID" value="XM_018271221.2"/>
</dbReference>
<feature type="domain" description="AAA+ ATPase" evidence="5">
    <location>
        <begin position="199"/>
        <end position="352"/>
    </location>
</feature>
<dbReference type="GO" id="GO:0005634">
    <property type="term" value="C:nucleus"/>
    <property type="evidence" value="ECO:0007669"/>
    <property type="project" value="TreeGrafter"/>
</dbReference>
<dbReference type="AlphaFoldDB" id="A0A1B8GWF5"/>
<proteinExistence type="inferred from homology"/>
<dbReference type="GO" id="GO:0005694">
    <property type="term" value="C:chromosome"/>
    <property type="evidence" value="ECO:0007669"/>
    <property type="project" value="TreeGrafter"/>
</dbReference>
<comment type="similarity">
    <text evidence="3">Belongs to the AAA ATPase family.</text>
</comment>
<dbReference type="SMART" id="SM00382">
    <property type="entry name" value="AAA"/>
    <property type="match status" value="1"/>
</dbReference>
<dbReference type="Proteomes" id="UP000091956">
    <property type="component" value="Unassembled WGS sequence"/>
</dbReference>
<reference evidence="7" key="2">
    <citation type="journal article" date="2018" name="Nat. Commun.">
        <title>Extreme sensitivity to ultraviolet light in the fungal pathogen causing white-nose syndrome of bats.</title>
        <authorList>
            <person name="Palmer J.M."/>
            <person name="Drees K.P."/>
            <person name="Foster J.T."/>
            <person name="Lindner D.L."/>
        </authorList>
    </citation>
    <scope>NUCLEOTIDE SEQUENCE [LARGE SCALE GENOMIC DNA]</scope>
    <source>
        <strain evidence="7">UAMH 10579</strain>
    </source>
</reference>
<evidence type="ECO:0000256" key="4">
    <source>
        <dbReference type="SAM" id="MobiDB-lite"/>
    </source>
</evidence>
<dbReference type="InterPro" id="IPR003959">
    <property type="entry name" value="ATPase_AAA_core"/>
</dbReference>
<dbReference type="InterPro" id="IPR003960">
    <property type="entry name" value="ATPase_AAA_CS"/>
</dbReference>
<gene>
    <name evidence="6" type="ORF">VE01_01703</name>
</gene>
<sequence length="589" mass="65142">MEPMAKPVAMDLSDFEIIDGPDDSSDAYLPHQPSKGEANSPNTRMGTIYIEAQVKPAYTGSLSELTTKVEVIFRSQCIHAVELDHELIGDDLYAECFFPDCLQSLKAVELVGADDDCRYILVKEYMVQINCYALEDRKTVETDEALSMCGEAILLPSAEFDDAWDRLIFDEEIKQKLVVFMTNLIGFSYRPRQSPQSTVNRLVLLSGPPGTGKTSLSIGLAQKLAIRLNKTFGDAILLQLNAATLLSQYFGQSAVKIHSIFEALASQSSEKPKTLIVLLIDEIESLAASRETASARNEVHDAVRATNALLTGFDMVKNNANVLIVCTSNLSDSLDAAFVDRCSRHIIIPQPALAARYEILRQSINGLIKREVVEGRFTQLPTFKRAEYRGALDYKTDGCALRRLAHKLEDTGPIGQVVSARWLSQLAEIALANELEPGALCTVTDAVALMDRYVETNCERKTGGPKSGKRYQNELDQECSDTENGWHNTAKKRKCQPRYGSSHKHAELYMFGDTDPEDIVGIAVGELEKLRKKTGNKITKPSPAEAERIADMVHEEWASRGGCLCSATIRQIALDYVEHGISVDKFGFC</sequence>
<dbReference type="STRING" id="342668.A0A1B8GWF5"/>
<dbReference type="Gene3D" id="3.40.50.300">
    <property type="entry name" value="P-loop containing nucleotide triphosphate hydrolases"/>
    <property type="match status" value="1"/>
</dbReference>
<dbReference type="GO" id="GO:0007131">
    <property type="term" value="P:reciprocal meiotic recombination"/>
    <property type="evidence" value="ECO:0007669"/>
    <property type="project" value="TreeGrafter"/>
</dbReference>
<evidence type="ECO:0000313" key="7">
    <source>
        <dbReference type="Proteomes" id="UP000091956"/>
    </source>
</evidence>
<dbReference type="InterPro" id="IPR027417">
    <property type="entry name" value="P-loop_NTPase"/>
</dbReference>
<keyword evidence="7" id="KW-1185">Reference proteome</keyword>
<reference evidence="6 7" key="1">
    <citation type="submission" date="2016-03" db="EMBL/GenBank/DDBJ databases">
        <title>Comparative genomics of Pseudogymnoascus destructans, the fungus causing white-nose syndrome of bats.</title>
        <authorList>
            <person name="Palmer J.M."/>
            <person name="Drees K.P."/>
            <person name="Foster J.T."/>
            <person name="Lindner D.L."/>
        </authorList>
    </citation>
    <scope>NUCLEOTIDE SEQUENCE [LARGE SCALE GENOMIC DNA]</scope>
    <source>
        <strain evidence="6 7">UAMH 10579</strain>
    </source>
</reference>
<dbReference type="InterPro" id="IPR044539">
    <property type="entry name" value="Pch2-like"/>
</dbReference>
<dbReference type="PANTHER" id="PTHR45991">
    <property type="entry name" value="PACHYTENE CHECKPOINT PROTEIN 2"/>
    <property type="match status" value="1"/>
</dbReference>
<dbReference type="GO" id="GO:0005524">
    <property type="term" value="F:ATP binding"/>
    <property type="evidence" value="ECO:0007669"/>
    <property type="project" value="UniProtKB-KW"/>
</dbReference>
<dbReference type="EMBL" id="KV460210">
    <property type="protein sequence ID" value="OBU00158.1"/>
    <property type="molecule type" value="Genomic_DNA"/>
</dbReference>
<protein>
    <recommendedName>
        <fullName evidence="5">AAA+ ATPase domain-containing protein</fullName>
    </recommendedName>
</protein>
<keyword evidence="1 3" id="KW-0547">Nucleotide-binding</keyword>
<accession>A0A1B8GWF5</accession>
<name>A0A1B8GWF5_9PEZI</name>
<evidence type="ECO:0000256" key="2">
    <source>
        <dbReference type="ARBA" id="ARBA00022840"/>
    </source>
</evidence>
<evidence type="ECO:0000259" key="5">
    <source>
        <dbReference type="SMART" id="SM00382"/>
    </source>
</evidence>
<dbReference type="PANTHER" id="PTHR45991:SF1">
    <property type="entry name" value="PACHYTENE CHECKPOINT PROTEIN 2 HOMOLOG"/>
    <property type="match status" value="1"/>
</dbReference>
<evidence type="ECO:0000256" key="1">
    <source>
        <dbReference type="ARBA" id="ARBA00022741"/>
    </source>
</evidence>
<evidence type="ECO:0000256" key="3">
    <source>
        <dbReference type="RuleBase" id="RU003651"/>
    </source>
</evidence>
<dbReference type="PROSITE" id="PS00674">
    <property type="entry name" value="AAA"/>
    <property type="match status" value="1"/>
</dbReference>
<dbReference type="GO" id="GO:0051598">
    <property type="term" value="P:meiotic recombination checkpoint signaling"/>
    <property type="evidence" value="ECO:0007669"/>
    <property type="project" value="TreeGrafter"/>
</dbReference>
<dbReference type="InterPro" id="IPR003593">
    <property type="entry name" value="AAA+_ATPase"/>
</dbReference>
<dbReference type="OrthoDB" id="5925at2759"/>
<dbReference type="GO" id="GO:0016887">
    <property type="term" value="F:ATP hydrolysis activity"/>
    <property type="evidence" value="ECO:0007669"/>
    <property type="project" value="InterPro"/>
</dbReference>
<dbReference type="SUPFAM" id="SSF52540">
    <property type="entry name" value="P-loop containing nucleoside triphosphate hydrolases"/>
    <property type="match status" value="1"/>
</dbReference>
<dbReference type="Pfam" id="PF00004">
    <property type="entry name" value="AAA"/>
    <property type="match status" value="1"/>
</dbReference>
<keyword evidence="2 3" id="KW-0067">ATP-binding</keyword>
<feature type="region of interest" description="Disordered" evidence="4">
    <location>
        <begin position="23"/>
        <end position="42"/>
    </location>
</feature>
<evidence type="ECO:0000313" key="6">
    <source>
        <dbReference type="EMBL" id="OBU00158.1"/>
    </source>
</evidence>
<dbReference type="GeneID" id="28835089"/>